<reference evidence="1" key="1">
    <citation type="journal article" date="2021" name="Proc. Natl. Acad. Sci. U.S.A.">
        <title>A Catalog of Tens of Thousands of Viruses from Human Metagenomes Reveals Hidden Associations with Chronic Diseases.</title>
        <authorList>
            <person name="Tisza M.J."/>
            <person name="Buck C.B."/>
        </authorList>
    </citation>
    <scope>NUCLEOTIDE SEQUENCE</scope>
    <source>
        <strain evidence="1">CtBM815</strain>
    </source>
</reference>
<evidence type="ECO:0000313" key="1">
    <source>
        <dbReference type="EMBL" id="DAE31544.1"/>
    </source>
</evidence>
<organism evidence="1">
    <name type="scientific">virus sp. ctBM815</name>
    <dbReference type="NCBI Taxonomy" id="2825806"/>
    <lineage>
        <taxon>Viruses</taxon>
    </lineage>
</organism>
<name>A0A8S5RJH4_9VIRU</name>
<sequence length="53" mass="6214">MFTFKLCLFYSAKIIVIIVPKTRKLKYTLSSLSEVTLSICILFFLKSHNWTII</sequence>
<protein>
    <submittedName>
        <fullName evidence="1">Uncharacterized protein</fullName>
    </submittedName>
</protein>
<proteinExistence type="predicted"/>
<accession>A0A8S5RJH4</accession>
<dbReference type="EMBL" id="BK059109">
    <property type="protein sequence ID" value="DAE31544.1"/>
    <property type="molecule type" value="Genomic_DNA"/>
</dbReference>